<evidence type="ECO:0000256" key="3">
    <source>
        <dbReference type="ARBA" id="ARBA00005933"/>
    </source>
</evidence>
<feature type="binding site" description="axial binding residue" evidence="7">
    <location>
        <position position="220"/>
    </location>
    <ligand>
        <name>chlorophyll a</name>
        <dbReference type="ChEBI" id="CHEBI:58416"/>
        <label>4</label>
    </ligand>
    <ligandPart>
        <name>Mg</name>
        <dbReference type="ChEBI" id="CHEBI:25107"/>
    </ligandPart>
</feature>
<evidence type="ECO:0000256" key="1">
    <source>
        <dbReference type="ARBA" id="ARBA00004022"/>
    </source>
</evidence>
<protein>
    <submittedName>
        <fullName evidence="9">Uncharacterized protein</fullName>
    </submittedName>
</protein>
<keyword evidence="7" id="KW-0157">Chromophore</keyword>
<feature type="binding site" description="axial binding residue" evidence="7">
    <location>
        <position position="234"/>
    </location>
    <ligand>
        <name>chlorophyll a</name>
        <dbReference type="ChEBI" id="CHEBI:58416"/>
        <label>5</label>
    </ligand>
    <ligandPart>
        <name>Mg</name>
        <dbReference type="ChEBI" id="CHEBI:25107"/>
    </ligandPart>
</feature>
<feature type="binding site" description="axial binding residue" evidence="7">
    <location>
        <position position="123"/>
    </location>
    <ligand>
        <name>chlorophyll b</name>
        <dbReference type="ChEBI" id="CHEBI:61721"/>
        <label>1</label>
    </ligand>
    <ligandPart>
        <name>Mg</name>
        <dbReference type="ChEBI" id="CHEBI:25107"/>
    </ligandPart>
</feature>
<evidence type="ECO:0000256" key="5">
    <source>
        <dbReference type="ARBA" id="ARBA00022531"/>
    </source>
</evidence>
<feature type="binding site" description="axial binding residue" evidence="7">
    <location>
        <position position="217"/>
    </location>
    <ligand>
        <name>chlorophyll a</name>
        <dbReference type="ChEBI" id="CHEBI:58416"/>
        <label>3</label>
    </ligand>
    <ligandPart>
        <name>Mg</name>
        <dbReference type="ChEBI" id="CHEBI:25107"/>
    </ligandPart>
</feature>
<dbReference type="GO" id="GO:0009765">
    <property type="term" value="P:photosynthesis, light harvesting"/>
    <property type="evidence" value="ECO:0007669"/>
    <property type="project" value="InterPro"/>
</dbReference>
<keyword evidence="6" id="KW-0934">Plastid</keyword>
<dbReference type="PANTHER" id="PTHR21649">
    <property type="entry name" value="CHLOROPHYLL A/B BINDING PROTEIN"/>
    <property type="match status" value="1"/>
</dbReference>
<feature type="binding site" evidence="7">
    <location>
        <position position="118"/>
    </location>
    <ligand>
        <name>chlorophyll a</name>
        <dbReference type="ChEBI" id="CHEBI:58416"/>
        <label>1</label>
    </ligand>
</feature>
<keyword evidence="8" id="KW-0732">Signal</keyword>
<dbReference type="InterPro" id="IPR022796">
    <property type="entry name" value="Chloroa_b-bind"/>
</dbReference>
<reference evidence="9" key="1">
    <citation type="submission" date="2021-01" db="EMBL/GenBank/DDBJ databases">
        <authorList>
            <person name="Corre E."/>
            <person name="Pelletier E."/>
            <person name="Niang G."/>
            <person name="Scheremetjew M."/>
            <person name="Finn R."/>
            <person name="Kale V."/>
            <person name="Holt S."/>
            <person name="Cochrane G."/>
            <person name="Meng A."/>
            <person name="Brown T."/>
            <person name="Cohen L."/>
        </authorList>
    </citation>
    <scope>NUCLEOTIDE SEQUENCE</scope>
    <source>
        <strain evidence="9">CCMP2078</strain>
    </source>
</reference>
<keyword evidence="5" id="KW-0602">Photosynthesis</keyword>
<dbReference type="GO" id="GO:0009507">
    <property type="term" value="C:chloroplast"/>
    <property type="evidence" value="ECO:0007669"/>
    <property type="project" value="UniProtKB-SubCell"/>
</dbReference>
<feature type="binding site" evidence="7">
    <location>
        <position position="222"/>
    </location>
    <ligand>
        <name>chlorophyll a</name>
        <dbReference type="ChEBI" id="CHEBI:58416"/>
        <label>1</label>
    </ligand>
</feature>
<feature type="chain" id="PRO_5030572515" evidence="8">
    <location>
        <begin position="19"/>
        <end position="269"/>
    </location>
</feature>
<dbReference type="GO" id="GO:0016020">
    <property type="term" value="C:membrane"/>
    <property type="evidence" value="ECO:0007669"/>
    <property type="project" value="InterPro"/>
</dbReference>
<comment type="similarity">
    <text evidence="3">Belongs to the fucoxanthin chlorophyll protein family.</text>
</comment>
<dbReference type="Gene3D" id="1.10.3460.10">
    <property type="entry name" value="Chlorophyll a/b binding protein domain"/>
    <property type="match status" value="1"/>
</dbReference>
<evidence type="ECO:0000256" key="4">
    <source>
        <dbReference type="ARBA" id="ARBA00022528"/>
    </source>
</evidence>
<evidence type="ECO:0000256" key="8">
    <source>
        <dbReference type="SAM" id="SignalP"/>
    </source>
</evidence>
<dbReference type="EMBL" id="HBEA01005150">
    <property type="protein sequence ID" value="CAD8254446.1"/>
    <property type="molecule type" value="Transcribed_RNA"/>
</dbReference>
<feature type="binding site" evidence="7">
    <location>
        <position position="185"/>
    </location>
    <ligand>
        <name>chlorophyll b</name>
        <dbReference type="ChEBI" id="CHEBI:61721"/>
        <label>2</label>
    </ligand>
</feature>
<name>A0A7R9U4F0_9STRA</name>
<dbReference type="AlphaFoldDB" id="A0A7R9U4F0"/>
<keyword evidence="4" id="KW-0150">Chloroplast</keyword>
<dbReference type="InterPro" id="IPR001344">
    <property type="entry name" value="Chloro_AB-bd_pln"/>
</dbReference>
<comment type="subcellular location">
    <subcellularLocation>
        <location evidence="2">Plastid</location>
        <location evidence="2">Chloroplast</location>
    </subcellularLocation>
</comment>
<feature type="signal peptide" evidence="8">
    <location>
        <begin position="1"/>
        <end position="18"/>
    </location>
</feature>
<evidence type="ECO:0000256" key="7">
    <source>
        <dbReference type="PIRSR" id="PIRSR601344-1"/>
    </source>
</evidence>
<dbReference type="SUPFAM" id="SSF103511">
    <property type="entry name" value="Chlorophyll a-b binding protein"/>
    <property type="match status" value="1"/>
</dbReference>
<dbReference type="GO" id="GO:0016168">
    <property type="term" value="F:chlorophyll binding"/>
    <property type="evidence" value="ECO:0007669"/>
    <property type="project" value="UniProtKB-KW"/>
</dbReference>
<evidence type="ECO:0000313" key="9">
    <source>
        <dbReference type="EMBL" id="CAD8254446.1"/>
    </source>
</evidence>
<sequence>MAPITSVLLCALAPAALAFAPATGRRAATSLRMSAESPDKLVPDAEEVEAVFEETASRVNTAAARGENEMGYVWDRALPWMAAPKYSSFGIAAPADAKFDPLGFADTEEKFNNLRDAELKHCRLAMLAAAGWPLSELNHNGLSESLNLPNVLAAGGRAPSVLNGGLGNINLAYWAAILGAAAAIELVGMKKAGPGDYGFDPLGLADKIGEDWVATAEVKNGRLAMIAITAFAFQEFVSQIPVVKETPLFFEPLGTYLREYQNTGYLPVQ</sequence>
<keyword evidence="7" id="KW-0148">Chlorophyll</keyword>
<proteinExistence type="inferred from homology"/>
<evidence type="ECO:0000256" key="6">
    <source>
        <dbReference type="ARBA" id="ARBA00022640"/>
    </source>
</evidence>
<accession>A0A7R9U4F0</accession>
<evidence type="ECO:0000256" key="2">
    <source>
        <dbReference type="ARBA" id="ARBA00004229"/>
    </source>
</evidence>
<comment type="function">
    <text evidence="1">The light-harvesting complex (LHC) functions as a light receptor, it captures and delivers excitation energy to photosystems with which it is closely associated. Energy is transferred from the carotenoid and chlorophyll C (or B) to chlorophyll A and the photosynthetic reaction centers where it is used to synthesize ATP and reducing power.</text>
</comment>
<dbReference type="Pfam" id="PF00504">
    <property type="entry name" value="Chloroa_b-bind"/>
    <property type="match status" value="1"/>
</dbReference>
<feature type="binding site" evidence="7">
    <location>
        <position position="121"/>
    </location>
    <ligand>
        <name>chlorophyll a</name>
        <dbReference type="ChEBI" id="CHEBI:58416"/>
        <label>1</label>
    </ligand>
</feature>
<organism evidence="9">
    <name type="scientific">Pinguiococcus pyrenoidosus</name>
    <dbReference type="NCBI Taxonomy" id="172671"/>
    <lineage>
        <taxon>Eukaryota</taxon>
        <taxon>Sar</taxon>
        <taxon>Stramenopiles</taxon>
        <taxon>Ochrophyta</taxon>
        <taxon>Pinguiophyceae</taxon>
        <taxon>Pinguiochrysidales</taxon>
        <taxon>Pinguiochrysidaceae</taxon>
        <taxon>Pinguiococcus</taxon>
    </lineage>
</organism>
<gene>
    <name evidence="9" type="ORF">PPYR1160_LOCUS3938</name>
</gene>